<name>A0A0F8DGP4_CERFI</name>
<keyword evidence="3" id="KW-1185">Reference proteome</keyword>
<proteinExistence type="predicted"/>
<evidence type="ECO:0000313" key="3">
    <source>
        <dbReference type="Proteomes" id="UP000034841"/>
    </source>
</evidence>
<sequence>MRSFSLLASLLLPVLGVQAGVLEDNGYRVTCDTENPYSDVNLMTERWPGNLVNKIAINKEGAVATIYSARNSEEPDSENKLTLAQIFSAVCGLRETSPDYINRVVFDSLDSDAQAVISGYRTANGKNEDYSFTVTPSDDSWDEFTKLHYYADAKSLILRKDISEIEVTAMNVKDIWDWAERDGHIDLLQFTYSS</sequence>
<protein>
    <submittedName>
        <fullName evidence="2">Uncharacterized protein</fullName>
    </submittedName>
</protein>
<comment type="caution">
    <text evidence="2">The sequence shown here is derived from an EMBL/GenBank/DDBJ whole genome shotgun (WGS) entry which is preliminary data.</text>
</comment>
<reference evidence="2 3" key="1">
    <citation type="submission" date="2015-04" db="EMBL/GenBank/DDBJ databases">
        <title>Genome sequence of Ceratocystis platani, a major pathogen of plane trees.</title>
        <authorList>
            <person name="Belbahri L."/>
        </authorList>
    </citation>
    <scope>NUCLEOTIDE SEQUENCE [LARGE SCALE GENOMIC DNA]</scope>
    <source>
        <strain evidence="2 3">CFO</strain>
    </source>
</reference>
<keyword evidence="1" id="KW-0732">Signal</keyword>
<dbReference type="Proteomes" id="UP000034841">
    <property type="component" value="Unassembled WGS sequence"/>
</dbReference>
<organism evidence="2 3">
    <name type="scientific">Ceratocystis fimbriata f. sp. platani</name>
    <dbReference type="NCBI Taxonomy" id="88771"/>
    <lineage>
        <taxon>Eukaryota</taxon>
        <taxon>Fungi</taxon>
        <taxon>Dikarya</taxon>
        <taxon>Ascomycota</taxon>
        <taxon>Pezizomycotina</taxon>
        <taxon>Sordariomycetes</taxon>
        <taxon>Hypocreomycetidae</taxon>
        <taxon>Microascales</taxon>
        <taxon>Ceratocystidaceae</taxon>
        <taxon>Ceratocystis</taxon>
    </lineage>
</organism>
<feature type="chain" id="PRO_5002528465" evidence="1">
    <location>
        <begin position="20"/>
        <end position="194"/>
    </location>
</feature>
<accession>A0A0F8DGP4</accession>
<dbReference type="AlphaFoldDB" id="A0A0F8DGP4"/>
<feature type="signal peptide" evidence="1">
    <location>
        <begin position="1"/>
        <end position="19"/>
    </location>
</feature>
<gene>
    <name evidence="2" type="ORF">CFO_g2527</name>
</gene>
<dbReference type="EMBL" id="LBBL01000119">
    <property type="protein sequence ID" value="KKF95109.1"/>
    <property type="molecule type" value="Genomic_DNA"/>
</dbReference>
<evidence type="ECO:0000313" key="2">
    <source>
        <dbReference type="EMBL" id="KKF95109.1"/>
    </source>
</evidence>
<evidence type="ECO:0000256" key="1">
    <source>
        <dbReference type="SAM" id="SignalP"/>
    </source>
</evidence>